<name>A0A212ARH4_9RHOB</name>
<dbReference type="InterPro" id="IPR045304">
    <property type="entry name" value="LbH_SAT"/>
</dbReference>
<dbReference type="SUPFAM" id="SSF51161">
    <property type="entry name" value="Trimeric LpxA-like enzymes"/>
    <property type="match status" value="1"/>
</dbReference>
<gene>
    <name evidence="4" type="ORF">CDV52_09410</name>
</gene>
<dbReference type="InterPro" id="IPR011004">
    <property type="entry name" value="Trimer_LpxA-like_sf"/>
</dbReference>
<evidence type="ECO:0000256" key="2">
    <source>
        <dbReference type="ARBA" id="ARBA00022679"/>
    </source>
</evidence>
<evidence type="ECO:0000256" key="3">
    <source>
        <dbReference type="ARBA" id="ARBA00023315"/>
    </source>
</evidence>
<dbReference type="STRING" id="366616.CG51_11405"/>
<dbReference type="Proteomes" id="UP000196640">
    <property type="component" value="Unassembled WGS sequence"/>
</dbReference>
<dbReference type="CDD" id="cd03354">
    <property type="entry name" value="LbH_SAT"/>
    <property type="match status" value="1"/>
</dbReference>
<proteinExistence type="inferred from homology"/>
<sequence>MARLGQLFFAEANRRIVRDIARMQSLQQSGHGRLALLFSRLIQRRYGVFISPLARFGKGVHFPHPTGIVIGEGVVIGDKVTIYQNVTLGGARLGDWQKNNYPEIGSNTVIFAGAVIVGRVKIGAGCTIGANSVVLTDVPDGATAVGAPARILYPKNPDPLTASGSLMAAPAALSTGD</sequence>
<dbReference type="PANTHER" id="PTHR42811">
    <property type="entry name" value="SERINE ACETYLTRANSFERASE"/>
    <property type="match status" value="1"/>
</dbReference>
<dbReference type="RefSeq" id="WP_088233636.1">
    <property type="nucleotide sequence ID" value="NZ_NIPX01000010.1"/>
</dbReference>
<comment type="caution">
    <text evidence="4">The sequence shown here is derived from an EMBL/GenBank/DDBJ whole genome shotgun (WGS) entry which is preliminary data.</text>
</comment>
<keyword evidence="2 4" id="KW-0808">Transferase</keyword>
<dbReference type="OrthoDB" id="7545269at2"/>
<comment type="similarity">
    <text evidence="1">Belongs to the transferase hexapeptide repeat family.</text>
</comment>
<protein>
    <submittedName>
        <fullName evidence="4">Serine acetyltransferase</fullName>
    </submittedName>
</protein>
<evidence type="ECO:0000313" key="5">
    <source>
        <dbReference type="Proteomes" id="UP000196640"/>
    </source>
</evidence>
<reference evidence="4 5" key="1">
    <citation type="submission" date="2016-11" db="EMBL/GenBank/DDBJ databases">
        <title>Comparison of Traditional DNA-DNA Hybridization with In Silico Genomic Analysis.</title>
        <authorList>
            <person name="Nicholson A.C."/>
            <person name="Sammons S."/>
            <person name="Humrighouse B.W."/>
            <person name="Graziano J."/>
            <person name="Lasker B."/>
            <person name="Whitney A.M."/>
            <person name="Mcquiston J.R."/>
        </authorList>
    </citation>
    <scope>NUCLEOTIDE SEQUENCE [LARGE SCALE GENOMIC DNA]</scope>
    <source>
        <strain evidence="4 5">H2381</strain>
    </source>
</reference>
<accession>A0A212ARH4</accession>
<dbReference type="EMBL" id="NIPX01000010">
    <property type="protein sequence ID" value="OWJ84091.1"/>
    <property type="molecule type" value="Genomic_DNA"/>
</dbReference>
<dbReference type="Pfam" id="PF00132">
    <property type="entry name" value="Hexapep"/>
    <property type="match status" value="1"/>
</dbReference>
<dbReference type="InterPro" id="IPR001451">
    <property type="entry name" value="Hexapep"/>
</dbReference>
<evidence type="ECO:0000313" key="4">
    <source>
        <dbReference type="EMBL" id="OWJ84091.1"/>
    </source>
</evidence>
<dbReference type="AlphaFoldDB" id="A0A212ARH4"/>
<keyword evidence="3" id="KW-0012">Acyltransferase</keyword>
<organism evidence="4 5">
    <name type="scientific">Haematobacter missouriensis</name>
    <dbReference type="NCBI Taxonomy" id="366616"/>
    <lineage>
        <taxon>Bacteria</taxon>
        <taxon>Pseudomonadati</taxon>
        <taxon>Pseudomonadota</taxon>
        <taxon>Alphaproteobacteria</taxon>
        <taxon>Rhodobacterales</taxon>
        <taxon>Paracoccaceae</taxon>
        <taxon>Haematobacter</taxon>
    </lineage>
</organism>
<dbReference type="GO" id="GO:0016746">
    <property type="term" value="F:acyltransferase activity"/>
    <property type="evidence" value="ECO:0007669"/>
    <property type="project" value="UniProtKB-KW"/>
</dbReference>
<dbReference type="Gene3D" id="2.160.10.10">
    <property type="entry name" value="Hexapeptide repeat proteins"/>
    <property type="match status" value="1"/>
</dbReference>
<evidence type="ECO:0000256" key="1">
    <source>
        <dbReference type="ARBA" id="ARBA00007274"/>
    </source>
</evidence>